<name>A0A011SUZ6_9HYPH</name>
<evidence type="ECO:0000313" key="2">
    <source>
        <dbReference type="Proteomes" id="UP000019849"/>
    </source>
</evidence>
<reference evidence="1 2" key="1">
    <citation type="submission" date="2014-02" db="EMBL/GenBank/DDBJ databases">
        <title>Aquamicrobium defluvii Genome sequencing.</title>
        <authorList>
            <person name="Wang X."/>
        </authorList>
    </citation>
    <scope>NUCLEOTIDE SEQUENCE [LARGE SCALE GENOMIC DNA]</scope>
    <source>
        <strain evidence="1 2">W13Z1</strain>
    </source>
</reference>
<accession>A0A011SUZ6</accession>
<proteinExistence type="predicted"/>
<dbReference type="EMBL" id="JENY01000027">
    <property type="protein sequence ID" value="EXL03064.1"/>
    <property type="molecule type" value="Genomic_DNA"/>
</dbReference>
<comment type="caution">
    <text evidence="1">The sequence shown here is derived from an EMBL/GenBank/DDBJ whole genome shotgun (WGS) entry which is preliminary data.</text>
</comment>
<gene>
    <name evidence="1" type="ORF">BG36_13105</name>
</gene>
<sequence>MECHVANAPGLRCGQIVATGKAAVGRRLPRRLGIEGDVALQRWQQPLAVSRIACFDHQIKDHAAPAGGQVELVAVFDVAADDVVFRQRRGELGLDIGFEDAPVHRPVDHEGCGQAEASQPGDEGLGLPVPEWRLRAQPLAFRTSTAQARHTKLRP</sequence>
<dbReference type="HOGENOM" id="CLU_1691874_0_0_5"/>
<organism evidence="1 2">
    <name type="scientific">Aquamicrobium defluvii</name>
    <dbReference type="NCBI Taxonomy" id="69279"/>
    <lineage>
        <taxon>Bacteria</taxon>
        <taxon>Pseudomonadati</taxon>
        <taxon>Pseudomonadota</taxon>
        <taxon>Alphaproteobacteria</taxon>
        <taxon>Hyphomicrobiales</taxon>
        <taxon>Phyllobacteriaceae</taxon>
        <taxon>Aquamicrobium</taxon>
    </lineage>
</organism>
<dbReference type="Proteomes" id="UP000019849">
    <property type="component" value="Unassembled WGS sequence"/>
</dbReference>
<protein>
    <submittedName>
        <fullName evidence="1">Uncharacterized protein</fullName>
    </submittedName>
</protein>
<evidence type="ECO:0000313" key="1">
    <source>
        <dbReference type="EMBL" id="EXL03064.1"/>
    </source>
</evidence>
<dbReference type="AlphaFoldDB" id="A0A011SUZ6"/>